<dbReference type="EMBL" id="DQTV01000075">
    <property type="protein sequence ID" value="HIP57248.1"/>
    <property type="molecule type" value="Genomic_DNA"/>
</dbReference>
<comment type="caution">
    <text evidence="3">The sequence shown here is derived from an EMBL/GenBank/DDBJ whole genome shotgun (WGS) entry which is preliminary data.</text>
</comment>
<accession>A0A832Z3M6</accession>
<organism evidence="3 4">
    <name type="scientific">Ignisphaera aggregans</name>
    <dbReference type="NCBI Taxonomy" id="334771"/>
    <lineage>
        <taxon>Archaea</taxon>
        <taxon>Thermoproteota</taxon>
        <taxon>Thermoprotei</taxon>
        <taxon>Desulfurococcales</taxon>
        <taxon>Desulfurococcaceae</taxon>
        <taxon>Ignisphaera</taxon>
    </lineage>
</organism>
<evidence type="ECO:0000313" key="3">
    <source>
        <dbReference type="EMBL" id="HIP57248.1"/>
    </source>
</evidence>
<dbReference type="SUPFAM" id="SSF53850">
    <property type="entry name" value="Periplasmic binding protein-like II"/>
    <property type="match status" value="1"/>
</dbReference>
<gene>
    <name evidence="3" type="ORF">EYH02_04180</name>
</gene>
<dbReference type="PANTHER" id="PTHR42996:SF1">
    <property type="entry name" value="PHOSPHATE-BINDING PROTEIN PSTS"/>
    <property type="match status" value="1"/>
</dbReference>
<dbReference type="PANTHER" id="PTHR42996">
    <property type="entry name" value="PHOSPHATE-BINDING PROTEIN PSTS"/>
    <property type="match status" value="1"/>
</dbReference>
<evidence type="ECO:0000256" key="1">
    <source>
        <dbReference type="ARBA" id="ARBA00008725"/>
    </source>
</evidence>
<feature type="domain" description="PBP" evidence="2">
    <location>
        <begin position="2"/>
        <end position="170"/>
    </location>
</feature>
<dbReference type="InterPro" id="IPR024370">
    <property type="entry name" value="PBP_domain"/>
</dbReference>
<comment type="similarity">
    <text evidence="1">Belongs to the PstS family.</text>
</comment>
<dbReference type="InterPro" id="IPR050962">
    <property type="entry name" value="Phosphate-bind_PstS"/>
</dbReference>
<proteinExistence type="inferred from homology"/>
<dbReference type="Gene3D" id="3.40.190.10">
    <property type="entry name" value="Periplasmic binding protein-like II"/>
    <property type="match status" value="2"/>
</dbReference>
<sequence length="200" mass="22266">EIVAVHRSDASGTTQIFTTFLHKAAPDLWPKKLVGKVVDWPVDRVGKGVGAKGNAGVVAVVKNTKYSIGYVELAYAIKNNLQIAAIMNRDGYFVLPTEKSIQAAARKALELGYIPSSPDKDFSKELEAIVYASGKDSYPITAFSHIFIWKSYDDKEKVKAIKTFLEWLYENDSKYIVEGYVAVPPEIKTIWMEAIKMIEG</sequence>
<feature type="non-terminal residue" evidence="3">
    <location>
        <position position="1"/>
    </location>
</feature>
<name>A0A832Z3M6_9CREN</name>
<dbReference type="Proteomes" id="UP000605805">
    <property type="component" value="Unassembled WGS sequence"/>
</dbReference>
<dbReference type="AlphaFoldDB" id="A0A832Z3M6"/>
<dbReference type="Pfam" id="PF12849">
    <property type="entry name" value="PBP_like_2"/>
    <property type="match status" value="1"/>
</dbReference>
<reference evidence="3" key="1">
    <citation type="journal article" date="2020" name="ISME J.">
        <title>Gammaproteobacteria mediating utilization of methyl-, sulfur- and petroleum organic compounds in deep ocean hydrothermal plumes.</title>
        <authorList>
            <person name="Zhou Z."/>
            <person name="Liu Y."/>
            <person name="Pan J."/>
            <person name="Cron B.R."/>
            <person name="Toner B.M."/>
            <person name="Anantharaman K."/>
            <person name="Breier J.A."/>
            <person name="Dick G.J."/>
            <person name="Li M."/>
        </authorList>
    </citation>
    <scope>NUCLEOTIDE SEQUENCE</scope>
    <source>
        <strain evidence="3">SZUA-1435</strain>
    </source>
</reference>
<protein>
    <submittedName>
        <fullName evidence="3">Extracellular solute-binding protein</fullName>
    </submittedName>
</protein>
<evidence type="ECO:0000313" key="4">
    <source>
        <dbReference type="Proteomes" id="UP000605805"/>
    </source>
</evidence>
<evidence type="ECO:0000259" key="2">
    <source>
        <dbReference type="Pfam" id="PF12849"/>
    </source>
</evidence>